<feature type="coiled-coil region" evidence="1">
    <location>
        <begin position="33"/>
        <end position="70"/>
    </location>
</feature>
<comment type="caution">
    <text evidence="2">The sequence shown here is derived from an EMBL/GenBank/DDBJ whole genome shotgun (WGS) entry which is preliminary data.</text>
</comment>
<reference evidence="2 3" key="1">
    <citation type="journal article" date="2005" name="Int. J. Syst. Evol. Microbiol.">
        <title>Halobacillus yeomjeoni sp. nov., isolated from a marine solar saltern in Korea.</title>
        <authorList>
            <person name="Yoon J.H."/>
            <person name="Kang S.J."/>
            <person name="Lee C.H."/>
            <person name="Oh H.W."/>
            <person name="Oh T.K."/>
        </authorList>
    </citation>
    <scope>NUCLEOTIDE SEQUENCE [LARGE SCALE GENOMIC DNA]</scope>
    <source>
        <strain evidence="2 3">KCTC 3957</strain>
    </source>
</reference>
<protein>
    <submittedName>
        <fullName evidence="2">Uncharacterized protein</fullName>
    </submittedName>
</protein>
<accession>A0A931HW01</accession>
<sequence>MNGRWAVPGTTYGEEIVALYEKMADTMDVKELIDRLGKKIIRLETENARLRKELTEYKNTIEEIKEALSKLL</sequence>
<name>A0A931HW01_9BACI</name>
<evidence type="ECO:0000313" key="3">
    <source>
        <dbReference type="Proteomes" id="UP000614490"/>
    </source>
</evidence>
<dbReference type="RefSeq" id="WP_197317144.1">
    <property type="nucleotide sequence ID" value="NZ_JADZSC010000002.1"/>
</dbReference>
<dbReference type="EMBL" id="JADZSC010000002">
    <property type="protein sequence ID" value="MBH0230513.1"/>
    <property type="molecule type" value="Genomic_DNA"/>
</dbReference>
<evidence type="ECO:0000256" key="1">
    <source>
        <dbReference type="SAM" id="Coils"/>
    </source>
</evidence>
<evidence type="ECO:0000313" key="2">
    <source>
        <dbReference type="EMBL" id="MBH0230513.1"/>
    </source>
</evidence>
<keyword evidence="1" id="KW-0175">Coiled coil</keyword>
<proteinExistence type="predicted"/>
<dbReference type="Proteomes" id="UP000614490">
    <property type="component" value="Unassembled WGS sequence"/>
</dbReference>
<keyword evidence="3" id="KW-1185">Reference proteome</keyword>
<gene>
    <name evidence="2" type="ORF">H0267_09845</name>
</gene>
<organism evidence="2 3">
    <name type="scientific">Halobacillus yeomjeoni</name>
    <dbReference type="NCBI Taxonomy" id="311194"/>
    <lineage>
        <taxon>Bacteria</taxon>
        <taxon>Bacillati</taxon>
        <taxon>Bacillota</taxon>
        <taxon>Bacilli</taxon>
        <taxon>Bacillales</taxon>
        <taxon>Bacillaceae</taxon>
        <taxon>Halobacillus</taxon>
    </lineage>
</organism>
<dbReference type="AlphaFoldDB" id="A0A931HW01"/>